<sequence>MESFIVIRVWSASRNSLNIVSAHKLVVGRSSQALPRTAMRSLATNLLCLAAVAAALTTVRAGCSSSDWWDSFDNGGVSKCDVSSAFINGFYRSDQHSDDHLHNLEEASCCPMTSPWSHLSFLVVHVDWYKILDSNNRWGYCPEGYFVNGFYRTGTSKDWLHHIEEGRCVKPADAPKVYNGCYNHDIGTCFDSKGWCKCNNDYFVTGVYRGDCDELHCMEYLRCCRPATSKETLDELFKVKTFVMEITLRNMALLAHYMGYGWCAGCRSQWVGDDFVRSENAWKADQSMRCDGYKNNQRLGLAFDDWSFKTKNIYYGQAVMEDLQPESVDQGVIVNNDANPVIKTVSRQEISVRTVTHKKTSSWQHSHELGVEVSYTPPDATGGVGGSVSYTFGYETGTTKEDSTGQQQTRTFTVSSTKEIAPFSSISFQLVMSKTRNTLPYTAQILVGFSTEFQGFMRWGGGGNDPDTNYHEDYRGSDDRPTFNYRFGSSTVPFYTALNRESTEAQSPWLWHDLKNNHQSVQGLINYLVDENKYILALTGQFEDVISKQVELTWGPVTKRSVSEEAADDSGYKTITTVTQAGPDDPPAPNPDPPIVDVAVNNQTSSHADSVMEMASGGV</sequence>
<evidence type="ECO:0000259" key="4">
    <source>
        <dbReference type="SMART" id="SM00999"/>
    </source>
</evidence>
<dbReference type="InterPro" id="IPR055267">
    <property type="entry name" value="Aerolysin-like_C"/>
</dbReference>
<dbReference type="InterPro" id="IPR053280">
    <property type="entry name" value="Aerolysin-like_pore-former"/>
</dbReference>
<dbReference type="Proteomes" id="UP001283361">
    <property type="component" value="Unassembled WGS sequence"/>
</dbReference>
<feature type="domain" description="Aerolysin-like C-terminal" evidence="4">
    <location>
        <begin position="234"/>
        <end position="585"/>
    </location>
</feature>
<dbReference type="Pfam" id="PF01117">
    <property type="entry name" value="Aerolysin"/>
    <property type="match status" value="1"/>
</dbReference>
<gene>
    <name evidence="5" type="ORF">RRG08_064239</name>
</gene>
<dbReference type="Gene3D" id="3.30.412.10">
    <property type="entry name" value="Proaerolysin, chain A, domain 2"/>
    <property type="match status" value="2"/>
</dbReference>
<evidence type="ECO:0000256" key="3">
    <source>
        <dbReference type="SAM" id="MobiDB-lite"/>
    </source>
</evidence>
<feature type="region of interest" description="Disordered" evidence="3">
    <location>
        <begin position="576"/>
        <end position="596"/>
    </location>
</feature>
<dbReference type="PRINTS" id="PR00754">
    <property type="entry name" value="AEROLYSIN"/>
</dbReference>
<dbReference type="EMBL" id="JAWDGP010006339">
    <property type="protein sequence ID" value="KAK3742840.1"/>
    <property type="molecule type" value="Genomic_DNA"/>
</dbReference>
<evidence type="ECO:0000256" key="1">
    <source>
        <dbReference type="ARBA" id="ARBA00009831"/>
    </source>
</evidence>
<evidence type="ECO:0000256" key="2">
    <source>
        <dbReference type="ARBA" id="ARBA00023157"/>
    </source>
</evidence>
<comment type="similarity">
    <text evidence="1">Belongs to the aerolysin family.</text>
</comment>
<accession>A0AAE1CXX0</accession>
<proteinExistence type="inferred from homology"/>
<name>A0AAE1CXX0_9GAST</name>
<keyword evidence="6" id="KW-1185">Reference proteome</keyword>
<reference evidence="5" key="1">
    <citation type="journal article" date="2023" name="G3 (Bethesda)">
        <title>A reference genome for the long-term kleptoplast-retaining sea slug Elysia crispata morphotype clarki.</title>
        <authorList>
            <person name="Eastman K.E."/>
            <person name="Pendleton A.L."/>
            <person name="Shaikh M.A."/>
            <person name="Suttiyut T."/>
            <person name="Ogas R."/>
            <person name="Tomko P."/>
            <person name="Gavelis G."/>
            <person name="Widhalm J.R."/>
            <person name="Wisecaver J.H."/>
        </authorList>
    </citation>
    <scope>NUCLEOTIDE SEQUENCE</scope>
    <source>
        <strain evidence="5">ECLA1</strain>
    </source>
</reference>
<dbReference type="SMART" id="SM00999">
    <property type="entry name" value="Aerolysin"/>
    <property type="match status" value="1"/>
</dbReference>
<dbReference type="PANTHER" id="PTHR34007:SF1">
    <property type="entry name" value="AEROLYSIN-LIKE PROTEIN-RELATED"/>
    <property type="match status" value="1"/>
</dbReference>
<keyword evidence="2" id="KW-1015">Disulfide bond</keyword>
<evidence type="ECO:0000313" key="6">
    <source>
        <dbReference type="Proteomes" id="UP001283361"/>
    </source>
</evidence>
<dbReference type="GO" id="GO:0005576">
    <property type="term" value="C:extracellular region"/>
    <property type="evidence" value="ECO:0007669"/>
    <property type="project" value="InterPro"/>
</dbReference>
<organism evidence="5 6">
    <name type="scientific">Elysia crispata</name>
    <name type="common">lettuce slug</name>
    <dbReference type="NCBI Taxonomy" id="231223"/>
    <lineage>
        <taxon>Eukaryota</taxon>
        <taxon>Metazoa</taxon>
        <taxon>Spiralia</taxon>
        <taxon>Lophotrochozoa</taxon>
        <taxon>Mollusca</taxon>
        <taxon>Gastropoda</taxon>
        <taxon>Heterobranchia</taxon>
        <taxon>Euthyneura</taxon>
        <taxon>Panpulmonata</taxon>
        <taxon>Sacoglossa</taxon>
        <taxon>Placobranchoidea</taxon>
        <taxon>Plakobranchidae</taxon>
        <taxon>Elysia</taxon>
    </lineage>
</organism>
<feature type="compositionally biased region" description="Pro residues" evidence="3">
    <location>
        <begin position="584"/>
        <end position="594"/>
    </location>
</feature>
<dbReference type="PANTHER" id="PTHR34007">
    <property type="entry name" value="AEROLYSIN-LIKE PROTEIN-RELATED"/>
    <property type="match status" value="1"/>
</dbReference>
<dbReference type="InterPro" id="IPR005830">
    <property type="entry name" value="Aerolysn"/>
</dbReference>
<dbReference type="CDD" id="cd20219">
    <property type="entry name" value="PFM_physalysin-1-like"/>
    <property type="match status" value="1"/>
</dbReference>
<dbReference type="SUPFAM" id="SSF56973">
    <property type="entry name" value="Aerolisin/ETX pore-forming domain"/>
    <property type="match status" value="1"/>
</dbReference>
<dbReference type="AlphaFoldDB" id="A0AAE1CXX0"/>
<protein>
    <recommendedName>
        <fullName evidence="4">Aerolysin-like C-terminal domain-containing protein</fullName>
    </recommendedName>
</protein>
<comment type="caution">
    <text evidence="5">The sequence shown here is derived from an EMBL/GenBank/DDBJ whole genome shotgun (WGS) entry which is preliminary data.</text>
</comment>
<evidence type="ECO:0000313" key="5">
    <source>
        <dbReference type="EMBL" id="KAK3742840.1"/>
    </source>
</evidence>